<organism evidence="2 3">
    <name type="scientific">Araneus ventricosus</name>
    <name type="common">Orbweaver spider</name>
    <name type="synonym">Epeira ventricosa</name>
    <dbReference type="NCBI Taxonomy" id="182803"/>
    <lineage>
        <taxon>Eukaryota</taxon>
        <taxon>Metazoa</taxon>
        <taxon>Ecdysozoa</taxon>
        <taxon>Arthropoda</taxon>
        <taxon>Chelicerata</taxon>
        <taxon>Arachnida</taxon>
        <taxon>Araneae</taxon>
        <taxon>Araneomorphae</taxon>
        <taxon>Entelegynae</taxon>
        <taxon>Araneoidea</taxon>
        <taxon>Araneidae</taxon>
        <taxon>Araneus</taxon>
    </lineage>
</organism>
<dbReference type="Proteomes" id="UP000499080">
    <property type="component" value="Unassembled WGS sequence"/>
</dbReference>
<dbReference type="OrthoDB" id="7545350at2759"/>
<keyword evidence="3" id="KW-1185">Reference proteome</keyword>
<comment type="caution">
    <text evidence="2">The sequence shown here is derived from an EMBL/GenBank/DDBJ whole genome shotgun (WGS) entry which is preliminary data.</text>
</comment>
<dbReference type="AlphaFoldDB" id="A0A4Y2L6Z4"/>
<proteinExistence type="predicted"/>
<accession>A0A4Y2L6Z4</accession>
<feature type="domain" description="MADF" evidence="1">
    <location>
        <begin position="16"/>
        <end position="111"/>
    </location>
</feature>
<dbReference type="Pfam" id="PF10545">
    <property type="entry name" value="MADF_DNA_bdg"/>
    <property type="match status" value="1"/>
</dbReference>
<evidence type="ECO:0000313" key="3">
    <source>
        <dbReference type="Proteomes" id="UP000499080"/>
    </source>
</evidence>
<evidence type="ECO:0000259" key="1">
    <source>
        <dbReference type="PROSITE" id="PS51029"/>
    </source>
</evidence>
<sequence length="183" mass="20788">MAGNLKTVWNLEKESAFIDLVSERAALWNPVHRNYSKKTLRQALYEEIKNEIILRWPEDATLLTGGILHKKFNTLRSYFQREERKLQHASGSAGLELARRGNCSVLQISDSQQDTDDCGDDDVIPQPGTSFEHEPSTNKSCKTSKSIPARYYEGCSARKRRKLANTEKDVIKTVTSALCNVYH</sequence>
<name>A0A4Y2L6Z4_ARAVE</name>
<dbReference type="InterPro" id="IPR006578">
    <property type="entry name" value="MADF-dom"/>
</dbReference>
<evidence type="ECO:0000313" key="2">
    <source>
        <dbReference type="EMBL" id="GBN10199.1"/>
    </source>
</evidence>
<dbReference type="EMBL" id="BGPR01005440">
    <property type="protein sequence ID" value="GBN10199.1"/>
    <property type="molecule type" value="Genomic_DNA"/>
</dbReference>
<reference evidence="2 3" key="1">
    <citation type="journal article" date="2019" name="Sci. Rep.">
        <title>Orb-weaving spider Araneus ventricosus genome elucidates the spidroin gene catalogue.</title>
        <authorList>
            <person name="Kono N."/>
            <person name="Nakamura H."/>
            <person name="Ohtoshi R."/>
            <person name="Moran D.A.P."/>
            <person name="Shinohara A."/>
            <person name="Yoshida Y."/>
            <person name="Fujiwara M."/>
            <person name="Mori M."/>
            <person name="Tomita M."/>
            <person name="Arakawa K."/>
        </authorList>
    </citation>
    <scope>NUCLEOTIDE SEQUENCE [LARGE SCALE GENOMIC DNA]</scope>
</reference>
<gene>
    <name evidence="2" type="ORF">AVEN_200660_1</name>
</gene>
<protein>
    <recommendedName>
        <fullName evidence="1">MADF domain-containing protein</fullName>
    </recommendedName>
</protein>
<dbReference type="PROSITE" id="PS51029">
    <property type="entry name" value="MADF"/>
    <property type="match status" value="1"/>
</dbReference>